<dbReference type="EMBL" id="ADLE01000001">
    <property type="protein sequence ID" value="EJZ66259.1"/>
    <property type="molecule type" value="Genomic_DNA"/>
</dbReference>
<dbReference type="HOGENOM" id="CLU_1425456_0_0_10"/>
<proteinExistence type="predicted"/>
<organism evidence="1 2">
    <name type="scientific">Barnesiella intestinihominis YIT 11860</name>
    <dbReference type="NCBI Taxonomy" id="742726"/>
    <lineage>
        <taxon>Bacteria</taxon>
        <taxon>Pseudomonadati</taxon>
        <taxon>Bacteroidota</taxon>
        <taxon>Bacteroidia</taxon>
        <taxon>Bacteroidales</taxon>
        <taxon>Barnesiellaceae</taxon>
        <taxon>Barnesiella</taxon>
    </lineage>
</organism>
<dbReference type="AlphaFoldDB" id="K0XEH8"/>
<evidence type="ECO:0000313" key="2">
    <source>
        <dbReference type="Proteomes" id="UP000006044"/>
    </source>
</evidence>
<comment type="caution">
    <text evidence="1">The sequence shown here is derived from an EMBL/GenBank/DDBJ whole genome shotgun (WGS) entry which is preliminary data.</text>
</comment>
<gene>
    <name evidence="1" type="ORF">HMPREF9448_00436</name>
</gene>
<evidence type="ECO:0000313" key="1">
    <source>
        <dbReference type="EMBL" id="EJZ66259.1"/>
    </source>
</evidence>
<protein>
    <submittedName>
        <fullName evidence="1">Uncharacterized protein</fullName>
    </submittedName>
</protein>
<dbReference type="Proteomes" id="UP000006044">
    <property type="component" value="Unassembled WGS sequence"/>
</dbReference>
<name>K0XEH8_9BACT</name>
<sequence>MSSMEAKIEILWNSLLLTWSYDYRIARIHTFDKDGLAIGVNLIERLNLETSWGTLTILETTDTSITFIHNGTRIILSDGAKYHFEVPQVLPGSQGDFYIELICSQVRLTHWDEFFECSRQFTVDKIDWDLMQDGDVDSALLIAESIAEQSPESLEIIAEYMAVADNLGSKEAHEWLRDYYSPGDIAEPYS</sequence>
<keyword evidence="2" id="KW-1185">Reference proteome</keyword>
<reference evidence="1 2" key="1">
    <citation type="submission" date="2012-08" db="EMBL/GenBank/DDBJ databases">
        <title>The Genome Sequence of Barnesiella intestinihominis YIT 11860.</title>
        <authorList>
            <consortium name="The Broad Institute Genome Sequencing Platform"/>
            <person name="Earl A."/>
            <person name="Ward D."/>
            <person name="Feldgarden M."/>
            <person name="Gevers D."/>
            <person name="Morotomi M."/>
            <person name="Walker B."/>
            <person name="Young S.K."/>
            <person name="Zeng Q."/>
            <person name="Gargeya S."/>
            <person name="Fitzgerald M."/>
            <person name="Haas B."/>
            <person name="Abouelleil A."/>
            <person name="Alvarado L."/>
            <person name="Arachchi H.M."/>
            <person name="Berlin A.M."/>
            <person name="Chapman S.B."/>
            <person name="Goldberg J."/>
            <person name="Griggs A."/>
            <person name="Gujja S."/>
            <person name="Hansen M."/>
            <person name="Howarth C."/>
            <person name="Imamovic A."/>
            <person name="Larimer J."/>
            <person name="McCowen C."/>
            <person name="Montmayeur A."/>
            <person name="Murphy C."/>
            <person name="Neiman D."/>
            <person name="Pearson M."/>
            <person name="Priest M."/>
            <person name="Roberts A."/>
            <person name="Saif S."/>
            <person name="Shea T."/>
            <person name="Sisk P."/>
            <person name="Sykes S."/>
            <person name="Wortman J."/>
            <person name="Nusbaum C."/>
            <person name="Birren B."/>
        </authorList>
    </citation>
    <scope>NUCLEOTIDE SEQUENCE [LARGE SCALE GENOMIC DNA]</scope>
    <source>
        <strain evidence="1 2">YIT 11860</strain>
    </source>
</reference>
<accession>K0XEH8</accession>